<dbReference type="InterPro" id="IPR036775">
    <property type="entry name" value="DNA_pol_Y-fam_lit_finger_sf"/>
</dbReference>
<dbReference type="EMBL" id="WKKF01000005">
    <property type="protein sequence ID" value="MRX55589.1"/>
    <property type="molecule type" value="Genomic_DNA"/>
</dbReference>
<evidence type="ECO:0000256" key="5">
    <source>
        <dbReference type="ARBA" id="ARBA00022679"/>
    </source>
</evidence>
<keyword evidence="11 15" id="KW-0239">DNA-directed DNA polymerase</keyword>
<dbReference type="Proteomes" id="UP000441585">
    <property type="component" value="Unassembled WGS sequence"/>
</dbReference>
<evidence type="ECO:0000259" key="17">
    <source>
        <dbReference type="PROSITE" id="PS50173"/>
    </source>
</evidence>
<evidence type="ECO:0000256" key="16">
    <source>
        <dbReference type="SAM" id="MobiDB-lite"/>
    </source>
</evidence>
<dbReference type="FunFam" id="3.40.1170.60:FF:000001">
    <property type="entry name" value="DNA polymerase IV"/>
    <property type="match status" value="1"/>
</dbReference>
<dbReference type="GO" id="GO:0042276">
    <property type="term" value="P:error-prone translesion synthesis"/>
    <property type="evidence" value="ECO:0007669"/>
    <property type="project" value="TreeGrafter"/>
</dbReference>
<keyword evidence="5 15" id="KW-0808">Transferase</keyword>
<keyword evidence="10 15" id="KW-0460">Magnesium</keyword>
<dbReference type="Gene3D" id="1.10.150.20">
    <property type="entry name" value="5' to 3' exonuclease, C-terminal subdomain"/>
    <property type="match status" value="1"/>
</dbReference>
<dbReference type="AlphaFoldDB" id="A0A6I2MCW3"/>
<feature type="domain" description="UmuC" evidence="17">
    <location>
        <begin position="10"/>
        <end position="191"/>
    </location>
</feature>
<keyword evidence="8 15" id="KW-0479">Metal-binding</keyword>
<gene>
    <name evidence="15" type="primary">dinB</name>
    <name evidence="18" type="ORF">GJU41_16630</name>
</gene>
<dbReference type="GO" id="GO:0006281">
    <property type="term" value="P:DNA repair"/>
    <property type="evidence" value="ECO:0007669"/>
    <property type="project" value="UniProtKB-UniRule"/>
</dbReference>
<dbReference type="InterPro" id="IPR001126">
    <property type="entry name" value="UmuC"/>
</dbReference>
<evidence type="ECO:0000256" key="15">
    <source>
        <dbReference type="HAMAP-Rule" id="MF_01113"/>
    </source>
</evidence>
<dbReference type="GO" id="GO:0006261">
    <property type="term" value="P:DNA-templated DNA replication"/>
    <property type="evidence" value="ECO:0007669"/>
    <property type="project" value="UniProtKB-UniRule"/>
</dbReference>
<dbReference type="InterPro" id="IPR043128">
    <property type="entry name" value="Rev_trsase/Diguanyl_cyclase"/>
</dbReference>
<comment type="cofactor">
    <cofactor evidence="15">
        <name>Mg(2+)</name>
        <dbReference type="ChEBI" id="CHEBI:18420"/>
    </cofactor>
    <text evidence="15">Binds 2 magnesium ions per subunit.</text>
</comment>
<evidence type="ECO:0000256" key="6">
    <source>
        <dbReference type="ARBA" id="ARBA00022695"/>
    </source>
</evidence>
<feature type="site" description="Substrate discrimination" evidence="15">
    <location>
        <position position="19"/>
    </location>
</feature>
<dbReference type="GO" id="GO:0009432">
    <property type="term" value="P:SOS response"/>
    <property type="evidence" value="ECO:0007669"/>
    <property type="project" value="TreeGrafter"/>
</dbReference>
<keyword evidence="4 15" id="KW-0963">Cytoplasm</keyword>
<evidence type="ECO:0000256" key="2">
    <source>
        <dbReference type="ARBA" id="ARBA00010945"/>
    </source>
</evidence>
<dbReference type="EC" id="2.7.7.7" evidence="15"/>
<keyword evidence="3 15" id="KW-0515">Mutator protein</keyword>
<comment type="function">
    <text evidence="15">Poorly processive, error-prone DNA polymerase involved in untargeted mutagenesis. Copies undamaged DNA at stalled replication forks, which arise in vivo from mismatched or misaligned primer ends. These misaligned primers can be extended by PolIV. Exhibits no 3'-5' exonuclease (proofreading) activity. May be involved in translesional synthesis, in conjunction with the beta clamp from PolIII.</text>
</comment>
<accession>A0A6I2MCW3</accession>
<dbReference type="Pfam" id="PF11798">
    <property type="entry name" value="IMS_HHH"/>
    <property type="match status" value="1"/>
</dbReference>
<evidence type="ECO:0000256" key="8">
    <source>
        <dbReference type="ARBA" id="ARBA00022723"/>
    </source>
</evidence>
<comment type="subcellular location">
    <subcellularLocation>
        <location evidence="1 15">Cytoplasm</location>
    </subcellularLocation>
</comment>
<comment type="caution">
    <text evidence="18">The sequence shown here is derived from an EMBL/GenBank/DDBJ whole genome shotgun (WGS) entry which is preliminary data.</text>
</comment>
<dbReference type="GO" id="GO:0000287">
    <property type="term" value="F:magnesium ion binding"/>
    <property type="evidence" value="ECO:0007669"/>
    <property type="project" value="UniProtKB-UniRule"/>
</dbReference>
<dbReference type="InterPro" id="IPR043502">
    <property type="entry name" value="DNA/RNA_pol_sf"/>
</dbReference>
<comment type="catalytic activity">
    <reaction evidence="14 15">
        <text>DNA(n) + a 2'-deoxyribonucleoside 5'-triphosphate = DNA(n+1) + diphosphate</text>
        <dbReference type="Rhea" id="RHEA:22508"/>
        <dbReference type="Rhea" id="RHEA-COMP:17339"/>
        <dbReference type="Rhea" id="RHEA-COMP:17340"/>
        <dbReference type="ChEBI" id="CHEBI:33019"/>
        <dbReference type="ChEBI" id="CHEBI:61560"/>
        <dbReference type="ChEBI" id="CHEBI:173112"/>
        <dbReference type="EC" id="2.7.7.7"/>
    </reaction>
</comment>
<dbReference type="SUPFAM" id="SSF56672">
    <property type="entry name" value="DNA/RNA polymerases"/>
    <property type="match status" value="1"/>
</dbReference>
<dbReference type="InterPro" id="IPR024728">
    <property type="entry name" value="PolY_HhH_motif"/>
</dbReference>
<evidence type="ECO:0000256" key="3">
    <source>
        <dbReference type="ARBA" id="ARBA00022457"/>
    </source>
</evidence>
<dbReference type="RefSeq" id="WP_154319125.1">
    <property type="nucleotide sequence ID" value="NZ_CAJFZX010000001.1"/>
</dbReference>
<evidence type="ECO:0000313" key="19">
    <source>
        <dbReference type="Proteomes" id="UP000441585"/>
    </source>
</evidence>
<proteinExistence type="inferred from homology"/>
<comment type="similarity">
    <text evidence="2 15">Belongs to the DNA polymerase type-Y family.</text>
</comment>
<protein>
    <recommendedName>
        <fullName evidence="15">DNA polymerase IV</fullName>
        <shortName evidence="15">Pol IV</shortName>
        <ecNumber evidence="15">2.7.7.7</ecNumber>
    </recommendedName>
</protein>
<comment type="subunit">
    <text evidence="15">Monomer.</text>
</comment>
<name>A0A6I2MCW3_9BACI</name>
<dbReference type="InterPro" id="IPR050116">
    <property type="entry name" value="DNA_polymerase-Y"/>
</dbReference>
<keyword evidence="6 15" id="KW-0548">Nucleotidyltransferase</keyword>
<dbReference type="PANTHER" id="PTHR11076:SF33">
    <property type="entry name" value="DNA POLYMERASE KAPPA"/>
    <property type="match status" value="1"/>
</dbReference>
<dbReference type="NCBIfam" id="NF002677">
    <property type="entry name" value="PRK02406.1"/>
    <property type="match status" value="1"/>
</dbReference>
<evidence type="ECO:0000256" key="1">
    <source>
        <dbReference type="ARBA" id="ARBA00004496"/>
    </source>
</evidence>
<sequence length="413" mass="46893">MKEQSGPKVILHVDMNSFYASVEMAFDPELRGKPLAIAGNVEERKGIVVTCSYEARAKGVKTTMPLWQAKRHCPELIVRKPNFDRYRKASKAMFDLLREFTHLVEPVSIDEGYMDLTEFLKEGNPLQIAKTIQDRLMEELLLPASIGVAPNKFLAKMASNMKKPLGITVLRKRELGKTLWPLPVSEMHGVGEKTADKLRTIGIQTIKDLADADAIGLKQLLGINGERLKKRANGIDDREVNPDSIYDFKSIGNSTTLSKDTTEPRILYETLNRLSQSVSSRMKRKDVLGTKIFTTIRYSDRSTFTRSKKLNNPVVEKEDILTHAKALFDKHWTGEPIRLLGITCQDLVQKEDAYKQLDLFSFQEDAKKEPLYKTIEDINRKYGGSMVKRGMKVDKSEDDKTSGTSFNKDFLRE</sequence>
<dbReference type="NCBIfam" id="NF002492">
    <property type="entry name" value="PRK01810.1"/>
    <property type="match status" value="1"/>
</dbReference>
<feature type="binding site" evidence="15">
    <location>
        <position position="14"/>
    </location>
    <ligand>
        <name>Mg(2+)</name>
        <dbReference type="ChEBI" id="CHEBI:18420"/>
    </ligand>
</feature>
<dbReference type="GO" id="GO:0003684">
    <property type="term" value="F:damaged DNA binding"/>
    <property type="evidence" value="ECO:0007669"/>
    <property type="project" value="InterPro"/>
</dbReference>
<keyword evidence="9 15" id="KW-0227">DNA damage</keyword>
<organism evidence="18 19">
    <name type="scientific">Metabacillus idriensis</name>
    <dbReference type="NCBI Taxonomy" id="324768"/>
    <lineage>
        <taxon>Bacteria</taxon>
        <taxon>Bacillati</taxon>
        <taxon>Bacillota</taxon>
        <taxon>Bacilli</taxon>
        <taxon>Bacillales</taxon>
        <taxon>Bacillaceae</taxon>
        <taxon>Metabacillus</taxon>
    </lineage>
</organism>
<feature type="compositionally biased region" description="Basic and acidic residues" evidence="16">
    <location>
        <begin position="391"/>
        <end position="401"/>
    </location>
</feature>
<dbReference type="CDD" id="cd03586">
    <property type="entry name" value="PolY_Pol_IV_kappa"/>
    <property type="match status" value="1"/>
</dbReference>
<evidence type="ECO:0000256" key="4">
    <source>
        <dbReference type="ARBA" id="ARBA00022490"/>
    </source>
</evidence>
<evidence type="ECO:0000256" key="14">
    <source>
        <dbReference type="ARBA" id="ARBA00049244"/>
    </source>
</evidence>
<keyword evidence="12 15" id="KW-0238">DNA-binding</keyword>
<dbReference type="PROSITE" id="PS50173">
    <property type="entry name" value="UMUC"/>
    <property type="match status" value="1"/>
</dbReference>
<dbReference type="HAMAP" id="MF_01113">
    <property type="entry name" value="DNApol_IV"/>
    <property type="match status" value="1"/>
</dbReference>
<dbReference type="Gene3D" id="3.30.1490.100">
    <property type="entry name" value="DNA polymerase, Y-family, little finger domain"/>
    <property type="match status" value="1"/>
</dbReference>
<dbReference type="GO" id="GO:0003887">
    <property type="term" value="F:DNA-directed DNA polymerase activity"/>
    <property type="evidence" value="ECO:0007669"/>
    <property type="project" value="UniProtKB-UniRule"/>
</dbReference>
<dbReference type="Pfam" id="PF11799">
    <property type="entry name" value="IMS_C"/>
    <property type="match status" value="1"/>
</dbReference>
<feature type="active site" evidence="15">
    <location>
        <position position="111"/>
    </location>
</feature>
<feature type="binding site" evidence="15">
    <location>
        <position position="110"/>
    </location>
    <ligand>
        <name>Mg(2+)</name>
        <dbReference type="ChEBI" id="CHEBI:18420"/>
    </ligand>
</feature>
<keyword evidence="19" id="KW-1185">Reference proteome</keyword>
<evidence type="ECO:0000256" key="11">
    <source>
        <dbReference type="ARBA" id="ARBA00022932"/>
    </source>
</evidence>
<evidence type="ECO:0000256" key="13">
    <source>
        <dbReference type="ARBA" id="ARBA00023204"/>
    </source>
</evidence>
<reference evidence="18 19" key="1">
    <citation type="submission" date="2019-11" db="EMBL/GenBank/DDBJ databases">
        <title>Bacillus idriensis genome.</title>
        <authorList>
            <person name="Konopka E.N."/>
            <person name="Newman J.D."/>
        </authorList>
    </citation>
    <scope>NUCLEOTIDE SEQUENCE [LARGE SCALE GENOMIC DNA]</scope>
    <source>
        <strain evidence="18 19">DSM 19097</strain>
    </source>
</reference>
<evidence type="ECO:0000256" key="12">
    <source>
        <dbReference type="ARBA" id="ARBA00023125"/>
    </source>
</evidence>
<dbReference type="InterPro" id="IPR022880">
    <property type="entry name" value="DNApol_IV"/>
</dbReference>
<dbReference type="Gene3D" id="3.30.70.270">
    <property type="match status" value="1"/>
</dbReference>
<dbReference type="GO" id="GO:0005829">
    <property type="term" value="C:cytosol"/>
    <property type="evidence" value="ECO:0007669"/>
    <property type="project" value="TreeGrafter"/>
</dbReference>
<dbReference type="InterPro" id="IPR017961">
    <property type="entry name" value="DNA_pol_Y-fam_little_finger"/>
</dbReference>
<keyword evidence="7 15" id="KW-0235">DNA replication</keyword>
<dbReference type="SUPFAM" id="SSF100879">
    <property type="entry name" value="Lesion bypass DNA polymerase (Y-family), little finger domain"/>
    <property type="match status" value="1"/>
</dbReference>
<keyword evidence="13 15" id="KW-0234">DNA repair</keyword>
<evidence type="ECO:0000256" key="7">
    <source>
        <dbReference type="ARBA" id="ARBA00022705"/>
    </source>
</evidence>
<evidence type="ECO:0000256" key="9">
    <source>
        <dbReference type="ARBA" id="ARBA00022763"/>
    </source>
</evidence>
<dbReference type="Gene3D" id="3.40.1170.60">
    <property type="match status" value="1"/>
</dbReference>
<dbReference type="Pfam" id="PF00817">
    <property type="entry name" value="IMS"/>
    <property type="match status" value="1"/>
</dbReference>
<evidence type="ECO:0000256" key="10">
    <source>
        <dbReference type="ARBA" id="ARBA00022842"/>
    </source>
</evidence>
<dbReference type="PANTHER" id="PTHR11076">
    <property type="entry name" value="DNA REPAIR POLYMERASE UMUC / TRANSFERASE FAMILY MEMBER"/>
    <property type="match status" value="1"/>
</dbReference>
<feature type="region of interest" description="Disordered" evidence="16">
    <location>
        <begin position="390"/>
        <end position="413"/>
    </location>
</feature>
<evidence type="ECO:0000313" key="18">
    <source>
        <dbReference type="EMBL" id="MRX55589.1"/>
    </source>
</evidence>